<dbReference type="CDD" id="cd19481">
    <property type="entry name" value="RecA-like_protease"/>
    <property type="match status" value="1"/>
</dbReference>
<evidence type="ECO:0000313" key="5">
    <source>
        <dbReference type="EMBL" id="TQE99548.1"/>
    </source>
</evidence>
<evidence type="ECO:0000259" key="4">
    <source>
        <dbReference type="SMART" id="SM00382"/>
    </source>
</evidence>
<dbReference type="Pfam" id="PF00004">
    <property type="entry name" value="AAA"/>
    <property type="match status" value="1"/>
</dbReference>
<evidence type="ECO:0000256" key="2">
    <source>
        <dbReference type="ARBA" id="ARBA00022741"/>
    </source>
</evidence>
<keyword evidence="2" id="KW-0547">Nucleotide-binding</keyword>
<dbReference type="PANTHER" id="PTHR23073">
    <property type="entry name" value="26S PROTEASOME REGULATORY SUBUNIT"/>
    <property type="match status" value="1"/>
</dbReference>
<dbReference type="EMBL" id="VIFK01000054">
    <property type="protein sequence ID" value="TQE99548.1"/>
    <property type="molecule type" value="Genomic_DNA"/>
</dbReference>
<dbReference type="InterPro" id="IPR003959">
    <property type="entry name" value="ATPase_AAA_core"/>
</dbReference>
<feature type="domain" description="AAA+ ATPase" evidence="4">
    <location>
        <begin position="123"/>
        <end position="255"/>
    </location>
</feature>
<evidence type="ECO:0000256" key="3">
    <source>
        <dbReference type="ARBA" id="ARBA00022840"/>
    </source>
</evidence>
<keyword evidence="3" id="KW-0067">ATP-binding</keyword>
<comment type="similarity">
    <text evidence="1">Belongs to the AAA ATPase family.</text>
</comment>
<dbReference type="InterPro" id="IPR003593">
    <property type="entry name" value="AAA+_ATPase"/>
</dbReference>
<dbReference type="InterPro" id="IPR027417">
    <property type="entry name" value="P-loop_NTPase"/>
</dbReference>
<name>A0A540VS48_9GAMM</name>
<dbReference type="InterPro" id="IPR050221">
    <property type="entry name" value="26S_Proteasome_ATPase"/>
</dbReference>
<comment type="caution">
    <text evidence="5">The sequence shown here is derived from an EMBL/GenBank/DDBJ whole genome shotgun (WGS) entry which is preliminary data.</text>
</comment>
<evidence type="ECO:0000256" key="1">
    <source>
        <dbReference type="ARBA" id="ARBA00006914"/>
    </source>
</evidence>
<dbReference type="SUPFAM" id="SSF52540">
    <property type="entry name" value="P-loop containing nucleoside triphosphate hydrolases"/>
    <property type="match status" value="1"/>
</dbReference>
<protein>
    <submittedName>
        <fullName evidence="5">AAA family ATPase</fullName>
    </submittedName>
</protein>
<evidence type="ECO:0000313" key="6">
    <source>
        <dbReference type="Proteomes" id="UP000315400"/>
    </source>
</evidence>
<dbReference type="GO" id="GO:0016887">
    <property type="term" value="F:ATP hydrolysis activity"/>
    <property type="evidence" value="ECO:0007669"/>
    <property type="project" value="InterPro"/>
</dbReference>
<organism evidence="5 6">
    <name type="scientific">Spiribacter salinus</name>
    <dbReference type="NCBI Taxonomy" id="1335746"/>
    <lineage>
        <taxon>Bacteria</taxon>
        <taxon>Pseudomonadati</taxon>
        <taxon>Pseudomonadota</taxon>
        <taxon>Gammaproteobacteria</taxon>
        <taxon>Chromatiales</taxon>
        <taxon>Ectothiorhodospiraceae</taxon>
        <taxon>Spiribacter</taxon>
    </lineage>
</organism>
<proteinExistence type="inferred from homology"/>
<gene>
    <name evidence="5" type="ORF">FKY71_08015</name>
</gene>
<dbReference type="GO" id="GO:0005524">
    <property type="term" value="F:ATP binding"/>
    <property type="evidence" value="ECO:0007669"/>
    <property type="project" value="UniProtKB-KW"/>
</dbReference>
<dbReference type="Proteomes" id="UP000315400">
    <property type="component" value="Unassembled WGS sequence"/>
</dbReference>
<dbReference type="AlphaFoldDB" id="A0A540VS48"/>
<dbReference type="SMART" id="SM00382">
    <property type="entry name" value="AAA"/>
    <property type="match status" value="1"/>
</dbReference>
<sequence>MASGKLLRKLIRSGARGDHEAFRAATEAVIQEERQKKHHLLANDLERLLYAEQAAFGDGKGAGGPAFFELPKSSDSSIPLMEERPAVREEKDIVLSDEARSVLEEILLEQNRADLLRSYGMQPAQKLLFCGPSGCGKTLAAEVLANSLSLPLVLVRIDSAVSSFLGETASNLRKVFDFVSRNPVVALFDEFDALAKDRGDDSDHGELKRSVNAVLQMLDSYRGESILVATTNYDDLLDPAVWRRFDETVRFEMPNLEQIKRLLELKLSGIRRNFELDGGGTASLFKGLSHAAIERVLRRSVKQMILSGREFLELADLKAALSREYNKKQPQG</sequence>
<reference evidence="5 6" key="1">
    <citation type="submission" date="2019-06" db="EMBL/GenBank/DDBJ databases">
        <title>Metagenome assembled Genome of Spiribacter salinus SL48-SHIP from the microbial mat of Salt Lake 48 (Novosibirsk region, Russia).</title>
        <authorList>
            <person name="Shipova A."/>
            <person name="Rozanov A.S."/>
            <person name="Bryanskaya A.V."/>
            <person name="Peltek S.E."/>
        </authorList>
    </citation>
    <scope>NUCLEOTIDE SEQUENCE [LARGE SCALE GENOMIC DNA]</scope>
    <source>
        <strain evidence="5">SL48-SHIP-2</strain>
    </source>
</reference>
<dbReference type="Gene3D" id="3.40.50.300">
    <property type="entry name" value="P-loop containing nucleotide triphosphate hydrolases"/>
    <property type="match status" value="1"/>
</dbReference>
<accession>A0A540VS48</accession>